<evidence type="ECO:0000256" key="3">
    <source>
        <dbReference type="ARBA" id="ARBA00022741"/>
    </source>
</evidence>
<evidence type="ECO:0000259" key="8">
    <source>
        <dbReference type="PROSITE" id="PS50862"/>
    </source>
</evidence>
<dbReference type="GO" id="GO:0005524">
    <property type="term" value="F:ATP binding"/>
    <property type="evidence" value="ECO:0007669"/>
    <property type="project" value="UniProtKB-UniRule"/>
</dbReference>
<dbReference type="Pfam" id="PF01336">
    <property type="entry name" value="tRNA_anti-codon"/>
    <property type="match status" value="1"/>
</dbReference>
<organism evidence="9 10">
    <name type="scientific">Clostridium uliginosum</name>
    <dbReference type="NCBI Taxonomy" id="119641"/>
    <lineage>
        <taxon>Bacteria</taxon>
        <taxon>Bacillati</taxon>
        <taxon>Bacillota</taxon>
        <taxon>Clostridia</taxon>
        <taxon>Eubacteriales</taxon>
        <taxon>Clostridiaceae</taxon>
        <taxon>Clostridium</taxon>
    </lineage>
</organism>
<dbReference type="GO" id="GO:0003676">
    <property type="term" value="F:nucleic acid binding"/>
    <property type="evidence" value="ECO:0007669"/>
    <property type="project" value="InterPro"/>
</dbReference>
<dbReference type="InterPro" id="IPR004364">
    <property type="entry name" value="Aa-tRNA-synt_II"/>
</dbReference>
<dbReference type="GO" id="GO:0140096">
    <property type="term" value="F:catalytic activity, acting on a protein"/>
    <property type="evidence" value="ECO:0007669"/>
    <property type="project" value="UniProtKB-ARBA"/>
</dbReference>
<dbReference type="InterPro" id="IPR004115">
    <property type="entry name" value="GAD-like_sf"/>
</dbReference>
<dbReference type="Proteomes" id="UP000199263">
    <property type="component" value="Unassembled WGS sequence"/>
</dbReference>
<accession>A0A1I1PX24</accession>
<comment type="similarity">
    <text evidence="1 7">Belongs to the class-II aminoacyl-tRNA synthetase family. Type 1 subfamily.</text>
</comment>
<evidence type="ECO:0000256" key="4">
    <source>
        <dbReference type="ARBA" id="ARBA00022840"/>
    </source>
</evidence>
<dbReference type="AlphaFoldDB" id="A0A1I1PX24"/>
<dbReference type="GO" id="GO:0006422">
    <property type="term" value="P:aspartyl-tRNA aminoacylation"/>
    <property type="evidence" value="ECO:0007669"/>
    <property type="project" value="UniProtKB-UniRule"/>
</dbReference>
<dbReference type="InterPro" id="IPR006195">
    <property type="entry name" value="aa-tRNA-synth_II"/>
</dbReference>
<evidence type="ECO:0000256" key="7">
    <source>
        <dbReference type="HAMAP-Rule" id="MF_00044"/>
    </source>
</evidence>
<dbReference type="CDD" id="cd00777">
    <property type="entry name" value="AspRS_core"/>
    <property type="match status" value="1"/>
</dbReference>
<dbReference type="NCBIfam" id="TIGR00459">
    <property type="entry name" value="aspS_bact"/>
    <property type="match status" value="1"/>
</dbReference>
<keyword evidence="6 7" id="KW-0030">Aminoacyl-tRNA synthetase</keyword>
<comment type="subunit">
    <text evidence="7">Homodimer.</text>
</comment>
<keyword evidence="7" id="KW-0963">Cytoplasm</keyword>
<comment type="function">
    <text evidence="7">Catalyzes the attachment of L-aspartate to tRNA(Asp) in a two-step reaction: L-aspartate is first activated by ATP to form Asp-AMP and then transferred to the acceptor end of tRNA(Asp).</text>
</comment>
<dbReference type="SUPFAM" id="SSF55681">
    <property type="entry name" value="Class II aaRS and biotin synthetases"/>
    <property type="match status" value="1"/>
</dbReference>
<feature type="binding site" evidence="7">
    <location>
        <begin position="226"/>
        <end position="228"/>
    </location>
    <ligand>
        <name>ATP</name>
        <dbReference type="ChEBI" id="CHEBI:30616"/>
    </ligand>
</feature>
<dbReference type="RefSeq" id="WP_090092437.1">
    <property type="nucleotide sequence ID" value="NZ_FOMG01000020.1"/>
</dbReference>
<evidence type="ECO:0000256" key="2">
    <source>
        <dbReference type="ARBA" id="ARBA00022598"/>
    </source>
</evidence>
<feature type="binding site" evidence="7">
    <location>
        <position position="495"/>
    </location>
    <ligand>
        <name>L-aspartate</name>
        <dbReference type="ChEBI" id="CHEBI:29991"/>
    </ligand>
</feature>
<evidence type="ECO:0000256" key="6">
    <source>
        <dbReference type="ARBA" id="ARBA00023146"/>
    </source>
</evidence>
<dbReference type="EC" id="6.1.1.12" evidence="7"/>
<dbReference type="InterPro" id="IPR002312">
    <property type="entry name" value="Asp/Asn-tRNA-synth_IIb"/>
</dbReference>
<evidence type="ECO:0000256" key="5">
    <source>
        <dbReference type="ARBA" id="ARBA00022917"/>
    </source>
</evidence>
<feature type="region of interest" description="Aspartate" evidence="7">
    <location>
        <begin position="204"/>
        <end position="207"/>
    </location>
</feature>
<dbReference type="InterPro" id="IPR047090">
    <property type="entry name" value="AspRS_core"/>
</dbReference>
<dbReference type="GO" id="GO:0016740">
    <property type="term" value="F:transferase activity"/>
    <property type="evidence" value="ECO:0007669"/>
    <property type="project" value="UniProtKB-ARBA"/>
</dbReference>
<dbReference type="STRING" id="119641.SAMN05421842_12063"/>
<keyword evidence="5 7" id="KW-0648">Protein biosynthesis</keyword>
<dbReference type="Gene3D" id="3.30.1360.30">
    <property type="entry name" value="GAD-like domain"/>
    <property type="match status" value="1"/>
</dbReference>
<dbReference type="Gene3D" id="2.40.50.140">
    <property type="entry name" value="Nucleic acid-binding proteins"/>
    <property type="match status" value="1"/>
</dbReference>
<dbReference type="InterPro" id="IPR029351">
    <property type="entry name" value="GAD_dom"/>
</dbReference>
<dbReference type="PRINTS" id="PR01042">
    <property type="entry name" value="TRNASYNTHASP"/>
</dbReference>
<reference evidence="9 10" key="1">
    <citation type="submission" date="2016-10" db="EMBL/GenBank/DDBJ databases">
        <authorList>
            <person name="de Groot N.N."/>
        </authorList>
    </citation>
    <scope>NUCLEOTIDE SEQUENCE [LARGE SCALE GENOMIC DNA]</scope>
    <source>
        <strain evidence="9 10">DSM 12992</strain>
    </source>
</reference>
<evidence type="ECO:0000313" key="9">
    <source>
        <dbReference type="EMBL" id="SFD12138.1"/>
    </source>
</evidence>
<proteinExistence type="inferred from homology"/>
<dbReference type="OrthoDB" id="9802326at2"/>
<dbReference type="EMBL" id="FOMG01000020">
    <property type="protein sequence ID" value="SFD12138.1"/>
    <property type="molecule type" value="Genomic_DNA"/>
</dbReference>
<name>A0A1I1PX24_9CLOT</name>
<dbReference type="InterPro" id="IPR004365">
    <property type="entry name" value="NA-bd_OB_tRNA"/>
</dbReference>
<comment type="catalytic activity">
    <reaction evidence="7">
        <text>tRNA(Asp) + L-aspartate + ATP = L-aspartyl-tRNA(Asp) + AMP + diphosphate</text>
        <dbReference type="Rhea" id="RHEA:19649"/>
        <dbReference type="Rhea" id="RHEA-COMP:9660"/>
        <dbReference type="Rhea" id="RHEA-COMP:9678"/>
        <dbReference type="ChEBI" id="CHEBI:29991"/>
        <dbReference type="ChEBI" id="CHEBI:30616"/>
        <dbReference type="ChEBI" id="CHEBI:33019"/>
        <dbReference type="ChEBI" id="CHEBI:78442"/>
        <dbReference type="ChEBI" id="CHEBI:78516"/>
        <dbReference type="ChEBI" id="CHEBI:456215"/>
        <dbReference type="EC" id="6.1.1.12"/>
    </reaction>
</comment>
<comment type="subcellular location">
    <subcellularLocation>
        <location evidence="7">Cytoplasm</location>
    </subcellularLocation>
</comment>
<dbReference type="SUPFAM" id="SSF50249">
    <property type="entry name" value="Nucleic acid-binding proteins"/>
    <property type="match status" value="1"/>
</dbReference>
<dbReference type="HAMAP" id="MF_00044">
    <property type="entry name" value="Asp_tRNA_synth_type1"/>
    <property type="match status" value="1"/>
</dbReference>
<gene>
    <name evidence="7" type="primary">aspS</name>
    <name evidence="9" type="ORF">SAMN05421842_12063</name>
</gene>
<dbReference type="InterPro" id="IPR047089">
    <property type="entry name" value="Asp-tRNA-ligase_1_N"/>
</dbReference>
<dbReference type="GO" id="GO:0005737">
    <property type="term" value="C:cytoplasm"/>
    <property type="evidence" value="ECO:0007669"/>
    <property type="project" value="UniProtKB-SubCell"/>
</dbReference>
<keyword evidence="4 7" id="KW-0067">ATP-binding</keyword>
<keyword evidence="3 7" id="KW-0547">Nucleotide-binding</keyword>
<dbReference type="SUPFAM" id="SSF55261">
    <property type="entry name" value="GAD domain-like"/>
    <property type="match status" value="1"/>
</dbReference>
<evidence type="ECO:0000313" key="10">
    <source>
        <dbReference type="Proteomes" id="UP000199263"/>
    </source>
</evidence>
<comment type="caution">
    <text evidence="7">Lacks conserved residue(s) required for the propagation of feature annotation.</text>
</comment>
<dbReference type="Pfam" id="PF00152">
    <property type="entry name" value="tRNA-synt_2"/>
    <property type="match status" value="1"/>
</dbReference>
<dbReference type="Gene3D" id="3.30.930.10">
    <property type="entry name" value="Bira Bifunctional Protein, Domain 2"/>
    <property type="match status" value="1"/>
</dbReference>
<dbReference type="Pfam" id="PF02938">
    <property type="entry name" value="GAD"/>
    <property type="match status" value="1"/>
</dbReference>
<evidence type="ECO:0000256" key="1">
    <source>
        <dbReference type="ARBA" id="ARBA00006303"/>
    </source>
</evidence>
<keyword evidence="10" id="KW-1185">Reference proteome</keyword>
<feature type="binding site" evidence="7">
    <location>
        <position position="226"/>
    </location>
    <ligand>
        <name>L-aspartate</name>
        <dbReference type="ChEBI" id="CHEBI:29991"/>
    </ligand>
</feature>
<dbReference type="PANTHER" id="PTHR22594:SF5">
    <property type="entry name" value="ASPARTATE--TRNA LIGASE, MITOCHONDRIAL"/>
    <property type="match status" value="1"/>
</dbReference>
<keyword evidence="2 7" id="KW-0436">Ligase</keyword>
<feature type="binding site" evidence="7">
    <location>
        <position position="454"/>
    </location>
    <ligand>
        <name>L-aspartate</name>
        <dbReference type="ChEBI" id="CHEBI:29991"/>
    </ligand>
</feature>
<dbReference type="InterPro" id="IPR045864">
    <property type="entry name" value="aa-tRNA-synth_II/BPL/LPL"/>
</dbReference>
<feature type="binding site" evidence="7">
    <location>
        <position position="235"/>
    </location>
    <ligand>
        <name>ATP</name>
        <dbReference type="ChEBI" id="CHEBI:30616"/>
    </ligand>
</feature>
<feature type="binding site" evidence="7">
    <location>
        <position position="180"/>
    </location>
    <ligand>
        <name>L-aspartate</name>
        <dbReference type="ChEBI" id="CHEBI:29991"/>
    </ligand>
</feature>
<dbReference type="InterPro" id="IPR012340">
    <property type="entry name" value="NA-bd_OB-fold"/>
</dbReference>
<dbReference type="GO" id="GO:0004815">
    <property type="term" value="F:aspartate-tRNA ligase activity"/>
    <property type="evidence" value="ECO:0007669"/>
    <property type="project" value="UniProtKB-UniRule"/>
</dbReference>
<dbReference type="PROSITE" id="PS50862">
    <property type="entry name" value="AA_TRNA_LIGASE_II"/>
    <property type="match status" value="1"/>
</dbReference>
<sequence length="599" mass="67734">MGEALGGLKRTMMCGELREEHVSKKVTLMGWVQRNRKLGGLDFIDLRDRTGIMQVVLGEEINAEAFEKAKSVRPEYCIAVTGEVVMRQSPNENMPTGMVELKCEALKVLSESETPPIYIKEDLDAAENIRLKYRYLDLRRPDMQKIFITRSKTTKAIRDYLENNGFLDIETPMLTKSTPEGARDYLVPSRNYPGMFYALPQSPQLFKQLLMVSGFDKYYQIVKCFRDEDLRANRQPEFTQVDMELSFVEQEDIMAVNEGLISHVFKEVAGVDVKLPIKRMTFKDAMEKYGSDKPDVRFGMEITNITEDVRDLDFVVFKSAIENGGSVRALCLKGGADMGRKPLDKLGEFIKTYKAKGLAWIQLKEGGVKSSIAKFLTDDVTNAIVKTMNAEAGDAVLIVADKDSVVFQSLGALRLELAKQFELVKDKNEFNFTWVTEFPLFEYSEEEERYMACHHPFTAPMDEDLDFIESNPGIVRSKAYDLVLNGEELGGGSIRIHDTDLQERMLKALGFTQEDAWAKFGFLLQALKFGPPPHGGLAFGLDRMIMFLAGTDNIKDVIAFPKNQNAYCYLSEAPNIADEKQLTELGIAILPKEDKKDEE</sequence>
<feature type="binding site" evidence="7">
    <location>
        <begin position="540"/>
        <end position="543"/>
    </location>
    <ligand>
        <name>ATP</name>
        <dbReference type="ChEBI" id="CHEBI:30616"/>
    </ligand>
</feature>
<feature type="domain" description="Aminoacyl-transfer RNA synthetases class-II family profile" evidence="8">
    <location>
        <begin position="150"/>
        <end position="561"/>
    </location>
</feature>
<dbReference type="CDD" id="cd04317">
    <property type="entry name" value="EcAspRS_like_N"/>
    <property type="match status" value="1"/>
</dbReference>
<dbReference type="PANTHER" id="PTHR22594">
    <property type="entry name" value="ASPARTYL/LYSYL-TRNA SYNTHETASE"/>
    <property type="match status" value="1"/>
</dbReference>
<feature type="binding site" evidence="7">
    <location>
        <position position="488"/>
    </location>
    <ligand>
        <name>ATP</name>
        <dbReference type="ChEBI" id="CHEBI:30616"/>
    </ligand>
</feature>
<dbReference type="NCBIfam" id="NF001750">
    <property type="entry name" value="PRK00476.1"/>
    <property type="match status" value="1"/>
</dbReference>
<protein>
    <recommendedName>
        <fullName evidence="7">Aspartate--tRNA ligase</fullName>
        <ecNumber evidence="7">6.1.1.12</ecNumber>
    </recommendedName>
    <alternativeName>
        <fullName evidence="7">Aspartyl-tRNA synthetase</fullName>
        <shortName evidence="7">AspRS</shortName>
    </alternativeName>
</protein>
<dbReference type="InterPro" id="IPR004524">
    <property type="entry name" value="Asp-tRNA-ligase_1"/>
</dbReference>